<dbReference type="InterPro" id="IPR010753">
    <property type="entry name" value="DUF1330"/>
</dbReference>
<dbReference type="Gene3D" id="3.30.70.100">
    <property type="match status" value="1"/>
</dbReference>
<organism evidence="2 3">
    <name type="scientific">Lichenifustis flavocetrariae</name>
    <dbReference type="NCBI Taxonomy" id="2949735"/>
    <lineage>
        <taxon>Bacteria</taxon>
        <taxon>Pseudomonadati</taxon>
        <taxon>Pseudomonadota</taxon>
        <taxon>Alphaproteobacteria</taxon>
        <taxon>Hyphomicrobiales</taxon>
        <taxon>Lichenihabitantaceae</taxon>
        <taxon>Lichenifustis</taxon>
    </lineage>
</organism>
<keyword evidence="3" id="KW-1185">Reference proteome</keyword>
<evidence type="ECO:0000313" key="2">
    <source>
        <dbReference type="EMBL" id="MCW6511609.1"/>
    </source>
</evidence>
<proteinExistence type="predicted"/>
<gene>
    <name evidence="2" type="ORF">M8523_26915</name>
</gene>
<dbReference type="PANTHER" id="PTHR41521">
    <property type="match status" value="1"/>
</dbReference>
<dbReference type="EMBL" id="JAMOIM010000029">
    <property type="protein sequence ID" value="MCW6511609.1"/>
    <property type="molecule type" value="Genomic_DNA"/>
</dbReference>
<sequence length="98" mass="10401">MPKAYLVTQYRAVSNPDKVAAYAKLAAPAVQAVGGRFLARAPARAAYEAGLTQRTVVVEFPDLATALSLYESPAYQEALAALGDGAERDMRIVEGVDD</sequence>
<dbReference type="Proteomes" id="UP001165667">
    <property type="component" value="Unassembled WGS sequence"/>
</dbReference>
<evidence type="ECO:0000259" key="1">
    <source>
        <dbReference type="Pfam" id="PF07045"/>
    </source>
</evidence>
<dbReference type="PANTHER" id="PTHR41521:SF4">
    <property type="entry name" value="BLR0684 PROTEIN"/>
    <property type="match status" value="1"/>
</dbReference>
<evidence type="ECO:0000313" key="3">
    <source>
        <dbReference type="Proteomes" id="UP001165667"/>
    </source>
</evidence>
<name>A0AA41YZU7_9HYPH</name>
<dbReference type="InterPro" id="IPR011008">
    <property type="entry name" value="Dimeric_a/b-barrel"/>
</dbReference>
<dbReference type="Pfam" id="PF07045">
    <property type="entry name" value="DUF1330"/>
    <property type="match status" value="1"/>
</dbReference>
<feature type="domain" description="DUF1330" evidence="1">
    <location>
        <begin position="3"/>
        <end position="96"/>
    </location>
</feature>
<accession>A0AA41YZU7</accession>
<protein>
    <submittedName>
        <fullName evidence="2">DUF1330 domain-containing protein</fullName>
    </submittedName>
</protein>
<dbReference type="AlphaFoldDB" id="A0AA41YZU7"/>
<comment type="caution">
    <text evidence="2">The sequence shown here is derived from an EMBL/GenBank/DDBJ whole genome shotgun (WGS) entry which is preliminary data.</text>
</comment>
<dbReference type="RefSeq" id="WP_282587987.1">
    <property type="nucleotide sequence ID" value="NZ_JAMOIM010000029.1"/>
</dbReference>
<reference evidence="2" key="1">
    <citation type="submission" date="2022-05" db="EMBL/GenBank/DDBJ databases">
        <authorList>
            <person name="Pankratov T."/>
        </authorList>
    </citation>
    <scope>NUCLEOTIDE SEQUENCE</scope>
    <source>
        <strain evidence="2">BP6-180914</strain>
    </source>
</reference>
<dbReference type="SUPFAM" id="SSF54909">
    <property type="entry name" value="Dimeric alpha+beta barrel"/>
    <property type="match status" value="1"/>
</dbReference>